<keyword evidence="2" id="KW-1185">Reference proteome</keyword>
<protein>
    <submittedName>
        <fullName evidence="1">Uncharacterized protein</fullName>
    </submittedName>
</protein>
<accession>A0ACB8IG10</accession>
<reference evidence="2" key="1">
    <citation type="journal article" date="2023" name="Hortic. Res.">
        <title>A chromosome-level phased genome enabling allele-level studies in sweet orange: a case study on citrus Huanglongbing tolerance.</title>
        <authorList>
            <person name="Wu B."/>
            <person name="Yu Q."/>
            <person name="Deng Z."/>
            <person name="Duan Y."/>
            <person name="Luo F."/>
            <person name="Gmitter F. Jr."/>
        </authorList>
    </citation>
    <scope>NUCLEOTIDE SEQUENCE [LARGE SCALE GENOMIC DNA]</scope>
    <source>
        <strain evidence="2">cv. Valencia</strain>
    </source>
</reference>
<proteinExistence type="predicted"/>
<dbReference type="Proteomes" id="UP000829398">
    <property type="component" value="Chromosome 8"/>
</dbReference>
<gene>
    <name evidence="1" type="ORF">KPL71_022999</name>
</gene>
<dbReference type="EMBL" id="CM039177">
    <property type="protein sequence ID" value="KAH9695992.1"/>
    <property type="molecule type" value="Genomic_DNA"/>
</dbReference>
<organism evidence="1 2">
    <name type="scientific">Citrus sinensis</name>
    <name type="common">Sweet orange</name>
    <name type="synonym">Citrus aurantium var. sinensis</name>
    <dbReference type="NCBI Taxonomy" id="2711"/>
    <lineage>
        <taxon>Eukaryota</taxon>
        <taxon>Viridiplantae</taxon>
        <taxon>Streptophyta</taxon>
        <taxon>Embryophyta</taxon>
        <taxon>Tracheophyta</taxon>
        <taxon>Spermatophyta</taxon>
        <taxon>Magnoliopsida</taxon>
        <taxon>eudicotyledons</taxon>
        <taxon>Gunneridae</taxon>
        <taxon>Pentapetalae</taxon>
        <taxon>rosids</taxon>
        <taxon>malvids</taxon>
        <taxon>Sapindales</taxon>
        <taxon>Rutaceae</taxon>
        <taxon>Aurantioideae</taxon>
        <taxon>Citrus</taxon>
    </lineage>
</organism>
<sequence>MAQCLRAIIFFNSIQIIGNIIYSTEQNNLRDDNLSKEPPPPLAEERLTKKARFRSHGNEEENPLPLSFKDKLMKDQNDGEDELLGREEELEFDPEDVVISEKGSIPSISFSEKIQAQLVKPWRNTVVVKLLGRTLGYRALCNKLNEVWKTTQGFSVIDLENDFFLVKFKTEGDAHYALIQGPWTILGHYLTVQQWNPHFDCSSEDIENIVAWIRLPGMSLHYYHKRVLRMLGNVVGKVIRIDYNTESITRGKFARIAVEE</sequence>
<name>A0ACB8IG10_CITSI</name>
<evidence type="ECO:0000313" key="1">
    <source>
        <dbReference type="EMBL" id="KAH9695992.1"/>
    </source>
</evidence>
<evidence type="ECO:0000313" key="2">
    <source>
        <dbReference type="Proteomes" id="UP000829398"/>
    </source>
</evidence>
<comment type="caution">
    <text evidence="1">The sequence shown here is derived from an EMBL/GenBank/DDBJ whole genome shotgun (WGS) entry which is preliminary data.</text>
</comment>